<feature type="region of interest" description="Disordered" evidence="1">
    <location>
        <begin position="27"/>
        <end position="58"/>
    </location>
</feature>
<proteinExistence type="predicted"/>
<feature type="compositionally biased region" description="Polar residues" evidence="1">
    <location>
        <begin position="44"/>
        <end position="58"/>
    </location>
</feature>
<reference evidence="2" key="1">
    <citation type="submission" date="2020-10" db="EMBL/GenBank/DDBJ databases">
        <title>CRESS DNA virus dark matter in the feces of wild birds.</title>
        <authorList>
            <person name="Yang S."/>
            <person name="Zhang W."/>
        </authorList>
    </citation>
    <scope>NUCLEOTIDE SEQUENCE</scope>
    <source>
        <strain evidence="2">Rbu18cre8</strain>
    </source>
</reference>
<accession>A0A8A4XBZ7</accession>
<evidence type="ECO:0000256" key="1">
    <source>
        <dbReference type="SAM" id="MobiDB-lite"/>
    </source>
</evidence>
<organism evidence="2">
    <name type="scientific">Emberiza rustica CRESS-DNA-virus sp</name>
    <dbReference type="NCBI Taxonomy" id="2815032"/>
    <lineage>
        <taxon>Viruses</taxon>
        <taxon>Monodnaviria</taxon>
        <taxon>Shotokuvirae</taxon>
        <taxon>Cressdnaviricota</taxon>
    </lineage>
</organism>
<protein>
    <submittedName>
        <fullName evidence="2">Capsid protein</fullName>
    </submittedName>
</protein>
<dbReference type="EMBL" id="MW182814">
    <property type="protein sequence ID" value="QTE03475.1"/>
    <property type="molecule type" value="Genomic_DNA"/>
</dbReference>
<sequence>MPKTRRNRSVSRYSPYQAAASMYAASRGKTYSNTVSKMRKPSGGSLTRSGTSASRTKPNMVTFQRDANIQYRYKKMPRRKKKKWLQFKGKVKAVEASGRGTQQVVINSTFVGTVPNENEPITGNRYQGVSEVNLYSVNAESALGGRDKDIILNEVSNYRELKNTAGVEIPDLALATADELQRLKVPMNNAQIDITYTNAGNTPLEVDFYTIVHKNVPHTQFNAATPASGYESLESAQATYNQYIAEKLYFGNTGVASNAPGSEIRLDYRGVTPFQTWGILKYTGAKIINKTKVLISPGNSVTRRYSDRRHKNIYAHSTQNLNRYDKDTTTYLATFKPSGPFTGEVPEALRSSLRTSFTKVYQWTQEGQKNPRQTYLAI</sequence>
<name>A0A8A4XBZ7_9VIRU</name>
<evidence type="ECO:0000313" key="2">
    <source>
        <dbReference type="EMBL" id="QTE03475.1"/>
    </source>
</evidence>